<evidence type="ECO:0000256" key="6">
    <source>
        <dbReference type="ARBA" id="ARBA00023136"/>
    </source>
</evidence>
<evidence type="ECO:0000313" key="10">
    <source>
        <dbReference type="Proteomes" id="UP000006637"/>
    </source>
</evidence>
<keyword evidence="5 7" id="KW-1133">Transmembrane helix</keyword>
<dbReference type="AlphaFoldDB" id="Q1ARP2"/>
<dbReference type="Pfam" id="PF00528">
    <property type="entry name" value="BPD_transp_1"/>
    <property type="match status" value="1"/>
</dbReference>
<accession>Q1ARP2</accession>
<dbReference type="Gene3D" id="1.10.3720.10">
    <property type="entry name" value="MetI-like"/>
    <property type="match status" value="1"/>
</dbReference>
<comment type="subcellular location">
    <subcellularLocation>
        <location evidence="1 7">Cell membrane</location>
        <topology evidence="1 7">Multi-pass membrane protein</topology>
    </subcellularLocation>
</comment>
<feature type="transmembrane region" description="Helical" evidence="7">
    <location>
        <begin position="101"/>
        <end position="123"/>
    </location>
</feature>
<dbReference type="PhylomeDB" id="Q1ARP2"/>
<evidence type="ECO:0000259" key="8">
    <source>
        <dbReference type="PROSITE" id="PS50928"/>
    </source>
</evidence>
<organism evidence="9 10">
    <name type="scientific">Rubrobacter xylanophilus (strain DSM 9941 / JCM 11954 / NBRC 16129 / PRD-1)</name>
    <dbReference type="NCBI Taxonomy" id="266117"/>
    <lineage>
        <taxon>Bacteria</taxon>
        <taxon>Bacillati</taxon>
        <taxon>Actinomycetota</taxon>
        <taxon>Rubrobacteria</taxon>
        <taxon>Rubrobacterales</taxon>
        <taxon>Rubrobacteraceae</taxon>
        <taxon>Rubrobacter</taxon>
    </lineage>
</organism>
<keyword evidence="6 7" id="KW-0472">Membrane</keyword>
<dbReference type="CDD" id="cd06261">
    <property type="entry name" value="TM_PBP2"/>
    <property type="match status" value="1"/>
</dbReference>
<evidence type="ECO:0000256" key="2">
    <source>
        <dbReference type="ARBA" id="ARBA00022448"/>
    </source>
</evidence>
<dbReference type="OrthoDB" id="147639at2"/>
<dbReference type="HOGENOM" id="CLU_036879_0_0_11"/>
<keyword evidence="10" id="KW-1185">Reference proteome</keyword>
<dbReference type="GO" id="GO:0055085">
    <property type="term" value="P:transmembrane transport"/>
    <property type="evidence" value="ECO:0007669"/>
    <property type="project" value="InterPro"/>
</dbReference>
<evidence type="ECO:0000256" key="3">
    <source>
        <dbReference type="ARBA" id="ARBA00022475"/>
    </source>
</evidence>
<keyword evidence="2 7" id="KW-0813">Transport</keyword>
<feature type="transmembrane region" description="Helical" evidence="7">
    <location>
        <begin position="197"/>
        <end position="216"/>
    </location>
</feature>
<dbReference type="InterPro" id="IPR035906">
    <property type="entry name" value="MetI-like_sf"/>
</dbReference>
<dbReference type="PANTHER" id="PTHR43163">
    <property type="entry name" value="DIPEPTIDE TRANSPORT SYSTEM PERMEASE PROTEIN DPPB-RELATED"/>
    <property type="match status" value="1"/>
</dbReference>
<sequence length="334" mass="36719">MNLGVLRRLAILPVTALLVATVVFFVLRVVPGDASDVLASQATDPDQRAQITQELGLDEPLWRQYLLFLSGMARLDLGISFYSGQPVVELLFETVPVTIELAVASVLVMVGVGVSTGMIAAAFRNTWLDAAARFVAVVLFSMPWFWLGILLIVVFGVYLGWLPTFGRLPATVTYDPTTNFILVDALIQGRPDLILPWLQHLILPAVTVGLTTAGFVTQITRTSFIETMFEDFVRTARMKGMSEFRVFWGHIFRNAALPIVTIVGLQFGALLGGAVVSEAVFSYPGVGRMMVNAIFQRDYPVVQGAALVIASLYILVNTLTDISYLYLDPRLRRS</sequence>
<dbReference type="PANTHER" id="PTHR43163:SF6">
    <property type="entry name" value="DIPEPTIDE TRANSPORT SYSTEM PERMEASE PROTEIN DPPB-RELATED"/>
    <property type="match status" value="1"/>
</dbReference>
<reference evidence="9 10" key="1">
    <citation type="submission" date="2006-06" db="EMBL/GenBank/DDBJ databases">
        <title>Complete sequence of Rubrobacter xylanophilus DSM 9941.</title>
        <authorList>
            <consortium name="US DOE Joint Genome Institute"/>
            <person name="Copeland A."/>
            <person name="Lucas S."/>
            <person name="Lapidus A."/>
            <person name="Barry K."/>
            <person name="Detter J.C."/>
            <person name="Glavina del Rio T."/>
            <person name="Hammon N."/>
            <person name="Israni S."/>
            <person name="Dalin E."/>
            <person name="Tice H."/>
            <person name="Pitluck S."/>
            <person name="Munk A.C."/>
            <person name="Brettin T."/>
            <person name="Bruce D."/>
            <person name="Han C."/>
            <person name="Tapia R."/>
            <person name="Gilna P."/>
            <person name="Schmutz J."/>
            <person name="Larimer F."/>
            <person name="Land M."/>
            <person name="Hauser L."/>
            <person name="Kyrpides N."/>
            <person name="Lykidis A."/>
            <person name="da Costa M.S."/>
            <person name="Rainey F.A."/>
            <person name="Empadinhas N."/>
            <person name="Jolivet E."/>
            <person name="Battista J.R."/>
            <person name="Richardson P."/>
        </authorList>
    </citation>
    <scope>NUCLEOTIDE SEQUENCE [LARGE SCALE GENOMIC DNA]</scope>
    <source>
        <strain evidence="10">DSM 9941 / NBRC 16129 / PRD-1</strain>
    </source>
</reference>
<dbReference type="SUPFAM" id="SSF161098">
    <property type="entry name" value="MetI-like"/>
    <property type="match status" value="1"/>
</dbReference>
<dbReference type="KEGG" id="rxy:Rxyl_3026"/>
<comment type="similarity">
    <text evidence="7">Belongs to the binding-protein-dependent transport system permease family.</text>
</comment>
<dbReference type="GO" id="GO:0005886">
    <property type="term" value="C:plasma membrane"/>
    <property type="evidence" value="ECO:0007669"/>
    <property type="project" value="UniProtKB-SubCell"/>
</dbReference>
<evidence type="ECO:0000256" key="4">
    <source>
        <dbReference type="ARBA" id="ARBA00022692"/>
    </source>
</evidence>
<feature type="transmembrane region" description="Helical" evidence="7">
    <location>
        <begin position="135"/>
        <end position="161"/>
    </location>
</feature>
<protein>
    <submittedName>
        <fullName evidence="9">Binding-protein-dependent transport systems inner membrane component</fullName>
    </submittedName>
</protein>
<dbReference type="Proteomes" id="UP000006637">
    <property type="component" value="Chromosome"/>
</dbReference>
<evidence type="ECO:0000256" key="7">
    <source>
        <dbReference type="RuleBase" id="RU363032"/>
    </source>
</evidence>
<keyword evidence="4 7" id="KW-0812">Transmembrane</keyword>
<dbReference type="InterPro" id="IPR000515">
    <property type="entry name" value="MetI-like"/>
</dbReference>
<dbReference type="Pfam" id="PF19300">
    <property type="entry name" value="BPD_transp_1_N"/>
    <property type="match status" value="1"/>
</dbReference>
<dbReference type="PROSITE" id="PS50928">
    <property type="entry name" value="ABC_TM1"/>
    <property type="match status" value="1"/>
</dbReference>
<name>Q1ARP2_RUBXD</name>
<dbReference type="RefSeq" id="WP_011565945.1">
    <property type="nucleotide sequence ID" value="NC_008148.1"/>
</dbReference>
<feature type="transmembrane region" description="Helical" evidence="7">
    <location>
        <begin position="301"/>
        <end position="327"/>
    </location>
</feature>
<evidence type="ECO:0000256" key="5">
    <source>
        <dbReference type="ARBA" id="ARBA00022989"/>
    </source>
</evidence>
<feature type="transmembrane region" description="Helical" evidence="7">
    <location>
        <begin position="255"/>
        <end position="281"/>
    </location>
</feature>
<evidence type="ECO:0000313" key="9">
    <source>
        <dbReference type="EMBL" id="ABG05936.1"/>
    </source>
</evidence>
<keyword evidence="3" id="KW-1003">Cell membrane</keyword>
<feature type="domain" description="ABC transmembrane type-1" evidence="8">
    <location>
        <begin position="95"/>
        <end position="320"/>
    </location>
</feature>
<dbReference type="STRING" id="266117.Rxyl_3026"/>
<feature type="transmembrane region" description="Helical" evidence="7">
    <location>
        <begin position="9"/>
        <end position="30"/>
    </location>
</feature>
<dbReference type="eggNOG" id="COG0601">
    <property type="taxonomic scope" value="Bacteria"/>
</dbReference>
<gene>
    <name evidence="9" type="ordered locus">Rxyl_3026</name>
</gene>
<dbReference type="EMBL" id="CP000386">
    <property type="protein sequence ID" value="ABG05936.1"/>
    <property type="molecule type" value="Genomic_DNA"/>
</dbReference>
<evidence type="ECO:0000256" key="1">
    <source>
        <dbReference type="ARBA" id="ARBA00004651"/>
    </source>
</evidence>
<dbReference type="InterPro" id="IPR045621">
    <property type="entry name" value="BPD_transp_1_N"/>
</dbReference>
<proteinExistence type="inferred from homology"/>